<name>A0A6I7HGT1_9HYPH</name>
<sequence>MRDQPVVRFTPLCPAGVRRCNRFTGSIARLRRPLLNPHKGGDRPDGAVTSFSANAEAGAPAISPLVGEMSRSDRGGYPVNTLRRLLMAVILALSVFAPLPAFAVNPDEVLADPALEQRARNLSAQLRCLVCQNQSIDDSNADLARDLRLIVRQRIVDGDSDEQVIDYVVSRYGEFVLLKPRVSAKTYVLWGAPAVLLVIGAFAALVYARGRHRPAPERLSPEEEARLKALIED</sequence>
<organism evidence="11 12">
    <name type="scientific">Ciceribacter lividus</name>
    <dbReference type="NCBI Taxonomy" id="1197950"/>
    <lineage>
        <taxon>Bacteria</taxon>
        <taxon>Pseudomonadati</taxon>
        <taxon>Pseudomonadota</taxon>
        <taxon>Alphaproteobacteria</taxon>
        <taxon>Hyphomicrobiales</taxon>
        <taxon>Rhizobiaceae</taxon>
        <taxon>Ciceribacter</taxon>
    </lineage>
</organism>
<dbReference type="GO" id="GO:0017004">
    <property type="term" value="P:cytochrome complex assembly"/>
    <property type="evidence" value="ECO:0007669"/>
    <property type="project" value="UniProtKB-KW"/>
</dbReference>
<evidence type="ECO:0000256" key="6">
    <source>
        <dbReference type="ARBA" id="ARBA00023004"/>
    </source>
</evidence>
<evidence type="ECO:0000256" key="7">
    <source>
        <dbReference type="ARBA" id="ARBA00037230"/>
    </source>
</evidence>
<evidence type="ECO:0000256" key="5">
    <source>
        <dbReference type="ARBA" id="ARBA00022748"/>
    </source>
</evidence>
<dbReference type="PANTHER" id="PTHR47870:SF1">
    <property type="entry name" value="CYTOCHROME C-TYPE BIOGENESIS PROTEIN CCMH"/>
    <property type="match status" value="1"/>
</dbReference>
<comment type="subcellular location">
    <subcellularLocation>
        <location evidence="8">Membrane</location>
        <topology evidence="8">Single-pass membrane protein</topology>
        <orientation evidence="8">Periplasmic side</orientation>
    </subcellularLocation>
</comment>
<dbReference type="Proteomes" id="UP000252582">
    <property type="component" value="Unassembled WGS sequence"/>
</dbReference>
<evidence type="ECO:0000256" key="1">
    <source>
        <dbReference type="ARBA" id="ARBA00010342"/>
    </source>
</evidence>
<evidence type="ECO:0000256" key="9">
    <source>
        <dbReference type="RuleBase" id="RU364112"/>
    </source>
</evidence>
<accession>A0A6I7HGT1</accession>
<dbReference type="Gene3D" id="1.10.8.640">
    <property type="entry name" value="Cytochrome C biogenesis protein"/>
    <property type="match status" value="1"/>
</dbReference>
<feature type="transmembrane region" description="Helical" evidence="9">
    <location>
        <begin position="187"/>
        <end position="208"/>
    </location>
</feature>
<dbReference type="GO" id="GO:0005886">
    <property type="term" value="C:plasma membrane"/>
    <property type="evidence" value="ECO:0007669"/>
    <property type="project" value="TreeGrafter"/>
</dbReference>
<evidence type="ECO:0000256" key="2">
    <source>
        <dbReference type="ARBA" id="ARBA00022617"/>
    </source>
</evidence>
<comment type="similarity">
    <text evidence="1 9">Belongs to the CcmH/CycL/Ccl2/NrfF family.</text>
</comment>
<evidence type="ECO:0000259" key="10">
    <source>
        <dbReference type="Pfam" id="PF03918"/>
    </source>
</evidence>
<feature type="transmembrane region" description="Helical" evidence="9">
    <location>
        <begin position="85"/>
        <end position="103"/>
    </location>
</feature>
<dbReference type="Pfam" id="PF03918">
    <property type="entry name" value="CcmH"/>
    <property type="match status" value="1"/>
</dbReference>
<evidence type="ECO:0000313" key="12">
    <source>
        <dbReference type="Proteomes" id="UP000252582"/>
    </source>
</evidence>
<dbReference type="FunFam" id="1.10.8.640:FF:000001">
    <property type="entry name" value="Cytochrome c-type biogenesis protein"/>
    <property type="match status" value="1"/>
</dbReference>
<keyword evidence="2 9" id="KW-0349">Heme</keyword>
<dbReference type="EMBL" id="QPIX01000015">
    <property type="protein sequence ID" value="RCW20144.1"/>
    <property type="molecule type" value="Genomic_DNA"/>
</dbReference>
<comment type="function">
    <text evidence="7">Required for the biogenesis of c-type cytochromes. Possible subunit of a heme lyase.</text>
</comment>
<evidence type="ECO:0000313" key="11">
    <source>
        <dbReference type="EMBL" id="RCW20144.1"/>
    </source>
</evidence>
<proteinExistence type="inferred from homology"/>
<protein>
    <recommendedName>
        <fullName evidence="9">Cytochrome c-type biogenesis protein</fullName>
    </recommendedName>
</protein>
<comment type="caution">
    <text evidence="11">The sequence shown here is derived from an EMBL/GenBank/DDBJ whole genome shotgun (WGS) entry which is preliminary data.</text>
</comment>
<keyword evidence="6 9" id="KW-0408">Iron</keyword>
<dbReference type="InterPro" id="IPR038297">
    <property type="entry name" value="CcmH/CycL/NrfF/Ccl2_sf"/>
</dbReference>
<gene>
    <name evidence="11" type="ORF">DFR48_1157</name>
</gene>
<keyword evidence="9" id="KW-0472">Membrane</keyword>
<dbReference type="PANTHER" id="PTHR47870">
    <property type="entry name" value="CYTOCHROME C-TYPE BIOGENESIS PROTEIN CCMH"/>
    <property type="match status" value="1"/>
</dbReference>
<reference evidence="11 12" key="1">
    <citation type="submission" date="2018-07" db="EMBL/GenBank/DDBJ databases">
        <title>Genomic Encyclopedia of Type Strains, Phase IV (KMG-IV): sequencing the most valuable type-strain genomes for metagenomic binning, comparative biology and taxonomic classification.</title>
        <authorList>
            <person name="Goeker M."/>
        </authorList>
    </citation>
    <scope>NUCLEOTIDE SEQUENCE [LARGE SCALE GENOMIC DNA]</scope>
    <source>
        <strain evidence="11 12">DSM 25528</strain>
    </source>
</reference>
<keyword evidence="9" id="KW-0812">Transmembrane</keyword>
<evidence type="ECO:0000256" key="4">
    <source>
        <dbReference type="ARBA" id="ARBA00022729"/>
    </source>
</evidence>
<evidence type="ECO:0000256" key="3">
    <source>
        <dbReference type="ARBA" id="ARBA00022723"/>
    </source>
</evidence>
<dbReference type="InterPro" id="IPR005616">
    <property type="entry name" value="CcmH/CycL/Ccl2/NrfF_N"/>
</dbReference>
<dbReference type="GO" id="GO:0046872">
    <property type="term" value="F:metal ion binding"/>
    <property type="evidence" value="ECO:0007669"/>
    <property type="project" value="UniProtKB-KW"/>
</dbReference>
<dbReference type="CDD" id="cd16378">
    <property type="entry name" value="CcmH_N"/>
    <property type="match status" value="1"/>
</dbReference>
<keyword evidence="12" id="KW-1185">Reference proteome</keyword>
<dbReference type="AlphaFoldDB" id="A0A6I7HGT1"/>
<dbReference type="InterPro" id="IPR051263">
    <property type="entry name" value="C-type_cytochrome_biogenesis"/>
</dbReference>
<evidence type="ECO:0000256" key="8">
    <source>
        <dbReference type="ARBA" id="ARBA00060491"/>
    </source>
</evidence>
<keyword evidence="4 9" id="KW-0732">Signal</keyword>
<keyword evidence="3 9" id="KW-0479">Metal-binding</keyword>
<keyword evidence="5" id="KW-0201">Cytochrome c-type biogenesis</keyword>
<keyword evidence="9" id="KW-1133">Transmembrane helix</keyword>
<feature type="domain" description="CcmH/CycL/Ccl2/NrfF N-terminal" evidence="10">
    <location>
        <begin position="92"/>
        <end position="230"/>
    </location>
</feature>